<dbReference type="InterPro" id="IPR009351">
    <property type="entry name" value="AlkZ-like"/>
</dbReference>
<gene>
    <name evidence="1" type="ORF">H9638_08485</name>
</gene>
<evidence type="ECO:0000313" key="1">
    <source>
        <dbReference type="EMBL" id="MBD8043851.1"/>
    </source>
</evidence>
<sequence length="377" mass="41082">MDSIRRTELLARRLHSHALTSPVSIPDGAPGVVDRLFALQGQDLPGALWSLGLRSGSTLTEVTAAFDDGTLVRSWPFRGTLHVLRAEDVHWTLALTSERILRSAVRRREELELDPETLEKARAAAVGALTGGGRLSRRELLELFEAAGIRTNGQRGYHLLWHLSVTGTTVLGPMQGSEQLFVLLDEWVSEPRRLDRDASLAELVRRYLAGRAPAGTADIAWWAKLPLADIRAGLAEAAADLDEVDYAGTPHWRLSGGAEFPGDPSDRTDAAEPGFRTRSVALLPGFDEYLLGYTDRSAALAAEHAPLTVPGGNGIFKPTLVIRGRIAGLWSRKSTAKKTVLSLHPFAPIPRRDHAGIRRAAEEYGRFLAVPVELDPS</sequence>
<dbReference type="PANTHER" id="PTHR38479:SF2">
    <property type="entry name" value="WINGED HELIX DNA-BINDING DOMAIN-CONTAINING PROTEIN"/>
    <property type="match status" value="1"/>
</dbReference>
<dbReference type="Proteomes" id="UP000652763">
    <property type="component" value="Unassembled WGS sequence"/>
</dbReference>
<comment type="caution">
    <text evidence="1">The sequence shown here is derived from an EMBL/GenBank/DDBJ whole genome shotgun (WGS) entry which is preliminary data.</text>
</comment>
<evidence type="ECO:0000313" key="2">
    <source>
        <dbReference type="Proteomes" id="UP000652763"/>
    </source>
</evidence>
<organism evidence="1 2">
    <name type="scientific">Arthrobacter pullicola</name>
    <dbReference type="NCBI Taxonomy" id="2762224"/>
    <lineage>
        <taxon>Bacteria</taxon>
        <taxon>Bacillati</taxon>
        <taxon>Actinomycetota</taxon>
        <taxon>Actinomycetes</taxon>
        <taxon>Micrococcales</taxon>
        <taxon>Micrococcaceae</taxon>
        <taxon>Arthrobacter</taxon>
    </lineage>
</organism>
<name>A0ABR8YHZ9_9MICC</name>
<dbReference type="PANTHER" id="PTHR38479">
    <property type="entry name" value="LMO0824 PROTEIN"/>
    <property type="match status" value="1"/>
</dbReference>
<dbReference type="RefSeq" id="WP_191746754.1">
    <property type="nucleotide sequence ID" value="NZ_JACSQC010000003.1"/>
</dbReference>
<accession>A0ABR8YHZ9</accession>
<dbReference type="Pfam" id="PF06224">
    <property type="entry name" value="AlkZ-like"/>
    <property type="match status" value="1"/>
</dbReference>
<protein>
    <submittedName>
        <fullName evidence="1">AlkZ family DNA glycosylase</fullName>
    </submittedName>
</protein>
<reference evidence="1 2" key="1">
    <citation type="submission" date="2020-08" db="EMBL/GenBank/DDBJ databases">
        <title>A Genomic Blueprint of the Chicken Gut Microbiome.</title>
        <authorList>
            <person name="Gilroy R."/>
            <person name="Ravi A."/>
            <person name="Getino M."/>
            <person name="Pursley I."/>
            <person name="Horton D.L."/>
            <person name="Alikhan N.-F."/>
            <person name="Baker D."/>
            <person name="Gharbi K."/>
            <person name="Hall N."/>
            <person name="Watson M."/>
            <person name="Adriaenssens E.M."/>
            <person name="Foster-Nyarko E."/>
            <person name="Jarju S."/>
            <person name="Secka A."/>
            <person name="Antonio M."/>
            <person name="Oren A."/>
            <person name="Chaudhuri R."/>
            <person name="La Ragione R.M."/>
            <person name="Hildebrand F."/>
            <person name="Pallen M.J."/>
        </authorList>
    </citation>
    <scope>NUCLEOTIDE SEQUENCE [LARGE SCALE GENOMIC DNA]</scope>
    <source>
        <strain evidence="1 2">Sa2BUA2</strain>
    </source>
</reference>
<keyword evidence="2" id="KW-1185">Reference proteome</keyword>
<dbReference type="EMBL" id="JACSQC010000003">
    <property type="protein sequence ID" value="MBD8043851.1"/>
    <property type="molecule type" value="Genomic_DNA"/>
</dbReference>
<proteinExistence type="predicted"/>